<evidence type="ECO:0000313" key="2">
    <source>
        <dbReference type="Proteomes" id="UP000255505"/>
    </source>
</evidence>
<evidence type="ECO:0000313" key="1">
    <source>
        <dbReference type="EMBL" id="SPK77758.1"/>
    </source>
</evidence>
<name>A0A375IUA7_9BURK</name>
<keyword evidence="1" id="KW-0614">Plasmid</keyword>
<proteinExistence type="predicted"/>
<sequence length="35" mass="3983">MLEAFEIWLRSTLSKVSSKNDTVNRVAEQIRSTAT</sequence>
<reference evidence="1 2" key="1">
    <citation type="submission" date="2018-01" db="EMBL/GenBank/DDBJ databases">
        <authorList>
            <person name="Gaut B.S."/>
            <person name="Morton B.R."/>
            <person name="Clegg M.T."/>
            <person name="Duvall M.R."/>
        </authorList>
    </citation>
    <scope>NUCLEOTIDE SEQUENCE [LARGE SCALE GENOMIC DNA]</scope>
    <source>
        <strain evidence="1">Cupriavidus taiwanensis LMG 19425</strain>
        <plasmid evidence="2">Plasmid iii</plasmid>
    </source>
</reference>
<dbReference type="Proteomes" id="UP000255505">
    <property type="component" value="Plasmid III"/>
</dbReference>
<geneLocation type="plasmid" evidence="1">
    <name>III</name>
</geneLocation>
<dbReference type="EMBL" id="LT991978">
    <property type="protein sequence ID" value="SPK77758.1"/>
    <property type="molecule type" value="Genomic_DNA"/>
</dbReference>
<accession>A0A375IUA7</accession>
<gene>
    <name evidence="1" type="ORF">CT19425_P70098</name>
</gene>
<dbReference type="AlphaFoldDB" id="A0A375IUA7"/>
<organism evidence="1 2">
    <name type="scientific">Cupriavidus taiwanensis</name>
    <dbReference type="NCBI Taxonomy" id="164546"/>
    <lineage>
        <taxon>Bacteria</taxon>
        <taxon>Pseudomonadati</taxon>
        <taxon>Pseudomonadota</taxon>
        <taxon>Betaproteobacteria</taxon>
        <taxon>Burkholderiales</taxon>
        <taxon>Burkholderiaceae</taxon>
        <taxon>Cupriavidus</taxon>
    </lineage>
</organism>
<protein>
    <submittedName>
        <fullName evidence="1">Uncharacterized protein</fullName>
    </submittedName>
</protein>